<dbReference type="AlphaFoldDB" id="A0A3N2C305"/>
<reference evidence="2 3" key="1">
    <citation type="submission" date="2018-11" db="EMBL/GenBank/DDBJ databases">
        <title>Sequencing the genomes of 1000 actinobacteria strains.</title>
        <authorList>
            <person name="Klenk H.-P."/>
        </authorList>
    </citation>
    <scope>NUCLEOTIDE SEQUENCE [LARGE SCALE GENOMIC DNA]</scope>
    <source>
        <strain evidence="2 3">DSM 14012</strain>
    </source>
</reference>
<gene>
    <name evidence="2" type="ORF">EDD42_1882</name>
</gene>
<name>A0A3N2C305_9MICO</name>
<protein>
    <submittedName>
        <fullName evidence="2">Uncharacterized protein</fullName>
    </submittedName>
</protein>
<feature type="transmembrane region" description="Helical" evidence="1">
    <location>
        <begin position="60"/>
        <end position="83"/>
    </location>
</feature>
<organism evidence="2 3">
    <name type="scientific">Plantibacter flavus</name>
    <dbReference type="NCBI Taxonomy" id="150123"/>
    <lineage>
        <taxon>Bacteria</taxon>
        <taxon>Bacillati</taxon>
        <taxon>Actinomycetota</taxon>
        <taxon>Actinomycetes</taxon>
        <taxon>Micrococcales</taxon>
        <taxon>Microbacteriaceae</taxon>
        <taxon>Plantibacter</taxon>
    </lineage>
</organism>
<feature type="transmembrane region" description="Helical" evidence="1">
    <location>
        <begin position="103"/>
        <end position="122"/>
    </location>
</feature>
<proteinExistence type="predicted"/>
<feature type="transmembrane region" description="Helical" evidence="1">
    <location>
        <begin position="30"/>
        <end position="48"/>
    </location>
</feature>
<evidence type="ECO:0000256" key="1">
    <source>
        <dbReference type="SAM" id="Phobius"/>
    </source>
</evidence>
<dbReference type="Proteomes" id="UP000266915">
    <property type="component" value="Unassembled WGS sequence"/>
</dbReference>
<keyword evidence="1" id="KW-0472">Membrane</keyword>
<accession>A0A3N2C305</accession>
<sequence>MLIAVAWFPLVGSVLHWMNCRVPADVDDLRPLYAASTTAIAVLCWFWVQHRSTMFETTRVRKLVILAASILAVGLVPIVLVVISPLTPYVETARRECGSADDGLVGLVLYLPLLSFLVAQLINPAGSKPSLTRWIITAAVLTGIWAAYALIVQPWPRAGS</sequence>
<evidence type="ECO:0000313" key="3">
    <source>
        <dbReference type="Proteomes" id="UP000266915"/>
    </source>
</evidence>
<keyword evidence="1" id="KW-1133">Transmembrane helix</keyword>
<evidence type="ECO:0000313" key="2">
    <source>
        <dbReference type="EMBL" id="ROR81810.1"/>
    </source>
</evidence>
<keyword evidence="1" id="KW-0812">Transmembrane</keyword>
<keyword evidence="3" id="KW-1185">Reference proteome</keyword>
<feature type="transmembrane region" description="Helical" evidence="1">
    <location>
        <begin position="134"/>
        <end position="155"/>
    </location>
</feature>
<dbReference type="EMBL" id="RKHL01000001">
    <property type="protein sequence ID" value="ROR81810.1"/>
    <property type="molecule type" value="Genomic_DNA"/>
</dbReference>
<comment type="caution">
    <text evidence="2">The sequence shown here is derived from an EMBL/GenBank/DDBJ whole genome shotgun (WGS) entry which is preliminary data.</text>
</comment>